<feature type="compositionally biased region" description="Basic and acidic residues" evidence="1">
    <location>
        <begin position="595"/>
        <end position="605"/>
    </location>
</feature>
<feature type="region of interest" description="Disordered" evidence="1">
    <location>
        <begin position="277"/>
        <end position="479"/>
    </location>
</feature>
<dbReference type="AlphaFoldDB" id="A0A813JAE6"/>
<feature type="compositionally biased region" description="Polar residues" evidence="1">
    <location>
        <begin position="418"/>
        <end position="427"/>
    </location>
</feature>
<feature type="compositionally biased region" description="Basic and acidic residues" evidence="1">
    <location>
        <begin position="428"/>
        <end position="437"/>
    </location>
</feature>
<feature type="region of interest" description="Disordered" evidence="1">
    <location>
        <begin position="131"/>
        <end position="158"/>
    </location>
</feature>
<dbReference type="EMBL" id="CAJNNW010024268">
    <property type="protein sequence ID" value="CAE8671952.1"/>
    <property type="molecule type" value="Genomic_DNA"/>
</dbReference>
<sequence>MAQEPELLSAWPESLAVDPQLDAVTATADAPANDDGQVAVEAEARVEVAEVSTPIRKRAPSSPRFALEPDGLPNVAAALASPTSPKTKKRGADEDPLDPWSEDEEQIDRLLLSFLRGSPAEEAGGEFVAAGSTADCETGPSPSGPEHDGPGYLMHQKGSDLAPCEEKLAELGAASTLVLPRAAASRIEAEEERGDDDAAFMTPGSHCAKSQDVVIPNVGLTSSISPLCQKEPQPHASFALDLLERPGRLTAAAALSFDEAEEVLHSSAHECMQSWPAPPASWPALDGPACQRENYSSFPEPPTSGMLEEMASPSPSGSVLTHGRTPPPRQQLMDNDAATLPRQFARPPVQPADDGPASTSVSPLREDGYEAPTEDAHAAAMCSNSYSTPMPASAGAESEQLAAAEMDAPATRRKGTSLRRQSSAPESEVQRTPRQQKDLQLTPTGLVQIPLDCLGGASSHEGRPAQRPARHRTRPLEHWRNETQVFERLPGSMLPTVAAVLLLPEESESKLELVVPVLAPPLLGRPAARQPASPASAPSGAAACLTQSVATPPPKRKARSTPSASCSGVKSKEGHKPPAPREEQQPEAPVKRRRGSSEARARLDFGPETQAEANTTASESSNRGPEEQHPIDAPPPKPSSQRPSDALPKPSSQRPVHKKKQRQPQKQAAGRFHRLPLANGSSDPCEIRMGLDTAAWTCCDIRVPPRSISAAETLCSGRAMVMHVVSTPPNSLSAHIDGECIDLKVGDSFRVREGSEYHLANASVAEYAQVKMVLLRHQS</sequence>
<name>A0A813JAE6_POLGL</name>
<gene>
    <name evidence="2" type="ORF">PGLA2088_LOCUS17831</name>
</gene>
<feature type="compositionally biased region" description="Polar residues" evidence="1">
    <location>
        <begin position="611"/>
        <end position="623"/>
    </location>
</feature>
<proteinExistence type="predicted"/>
<evidence type="ECO:0000313" key="3">
    <source>
        <dbReference type="Proteomes" id="UP000626109"/>
    </source>
</evidence>
<feature type="region of interest" description="Disordered" evidence="1">
    <location>
        <begin position="54"/>
        <end position="105"/>
    </location>
</feature>
<feature type="compositionally biased region" description="Acidic residues" evidence="1">
    <location>
        <begin position="94"/>
        <end position="105"/>
    </location>
</feature>
<organism evidence="2 3">
    <name type="scientific">Polarella glacialis</name>
    <name type="common">Dinoflagellate</name>
    <dbReference type="NCBI Taxonomy" id="89957"/>
    <lineage>
        <taxon>Eukaryota</taxon>
        <taxon>Sar</taxon>
        <taxon>Alveolata</taxon>
        <taxon>Dinophyceae</taxon>
        <taxon>Suessiales</taxon>
        <taxon>Suessiaceae</taxon>
        <taxon>Polarella</taxon>
    </lineage>
</organism>
<evidence type="ECO:0000313" key="2">
    <source>
        <dbReference type="EMBL" id="CAE8671952.1"/>
    </source>
</evidence>
<feature type="region of interest" description="Disordered" evidence="1">
    <location>
        <begin position="549"/>
        <end position="683"/>
    </location>
</feature>
<accession>A0A813JAE6</accession>
<reference evidence="2" key="1">
    <citation type="submission" date="2021-02" db="EMBL/GenBank/DDBJ databases">
        <authorList>
            <person name="Dougan E. K."/>
            <person name="Rhodes N."/>
            <person name="Thang M."/>
            <person name="Chan C."/>
        </authorList>
    </citation>
    <scope>NUCLEOTIDE SEQUENCE</scope>
</reference>
<dbReference type="Proteomes" id="UP000626109">
    <property type="component" value="Unassembled WGS sequence"/>
</dbReference>
<comment type="caution">
    <text evidence="2">The sequence shown here is derived from an EMBL/GenBank/DDBJ whole genome shotgun (WGS) entry which is preliminary data.</text>
</comment>
<protein>
    <submittedName>
        <fullName evidence="2">Uncharacterized protein</fullName>
    </submittedName>
</protein>
<feature type="compositionally biased region" description="Basic and acidic residues" evidence="1">
    <location>
        <begin position="570"/>
        <end position="584"/>
    </location>
</feature>
<evidence type="ECO:0000256" key="1">
    <source>
        <dbReference type="SAM" id="MobiDB-lite"/>
    </source>
</evidence>